<sequence length="66" mass="7100">MEDLPYREEFVRAVEILAQANRELGPDSGKMPIIVGGAAVEFYTSGAFDTGDIDLVAAWPSSAPRT</sequence>
<dbReference type="RefSeq" id="WP_009540744.1">
    <property type="nucleotide sequence ID" value="NZ_ANHY01000010.1"/>
</dbReference>
<evidence type="ECO:0000313" key="1">
    <source>
        <dbReference type="EMBL" id="EKV30003.1"/>
    </source>
</evidence>
<dbReference type="EMBL" id="ANHY01000010">
    <property type="protein sequence ID" value="EKV30003.1"/>
    <property type="molecule type" value="Genomic_DNA"/>
</dbReference>
<dbReference type="OrthoDB" id="7362153at2"/>
<comment type="caution">
    <text evidence="1">The sequence shown here is derived from an EMBL/GenBank/DDBJ whole genome shotgun (WGS) entry which is preliminary data.</text>
</comment>
<protein>
    <submittedName>
        <fullName evidence="1">Uncharacterized protein</fullName>
    </submittedName>
</protein>
<proteinExistence type="predicted"/>
<evidence type="ECO:0000313" key="2">
    <source>
        <dbReference type="Proteomes" id="UP000009881"/>
    </source>
</evidence>
<organism evidence="1 2">
    <name type="scientific">Caenispirillum salinarum AK4</name>
    <dbReference type="NCBI Taxonomy" id="1238182"/>
    <lineage>
        <taxon>Bacteria</taxon>
        <taxon>Pseudomonadati</taxon>
        <taxon>Pseudomonadota</taxon>
        <taxon>Alphaproteobacteria</taxon>
        <taxon>Rhodospirillales</taxon>
        <taxon>Novispirillaceae</taxon>
        <taxon>Caenispirillum</taxon>
    </lineage>
</organism>
<gene>
    <name evidence="1" type="ORF">C882_0084</name>
</gene>
<accession>K9HHT0</accession>
<dbReference type="AlphaFoldDB" id="K9HHT0"/>
<name>K9HHT0_9PROT</name>
<dbReference type="Proteomes" id="UP000009881">
    <property type="component" value="Unassembled WGS sequence"/>
</dbReference>
<keyword evidence="2" id="KW-1185">Reference proteome</keyword>
<dbReference type="STRING" id="1238182.C882_0084"/>
<reference evidence="1 2" key="1">
    <citation type="journal article" date="2013" name="Genome Announc.">
        <title>Draft Genome Sequence of an Alphaproteobacterium, Caenispirillum salinarum AK4(T), Isolated from a Solar Saltern.</title>
        <authorList>
            <person name="Khatri I."/>
            <person name="Singh A."/>
            <person name="Korpole S."/>
            <person name="Pinnaka A.K."/>
            <person name="Subramanian S."/>
        </authorList>
    </citation>
    <scope>NUCLEOTIDE SEQUENCE [LARGE SCALE GENOMIC DNA]</scope>
    <source>
        <strain evidence="1 2">AK4</strain>
    </source>
</reference>